<evidence type="ECO:0000259" key="2">
    <source>
        <dbReference type="Pfam" id="PF00892"/>
    </source>
</evidence>
<reference evidence="3 4" key="1">
    <citation type="submission" date="2016-10" db="EMBL/GenBank/DDBJ databases">
        <authorList>
            <person name="de Groot N.N."/>
        </authorList>
    </citation>
    <scope>NUCLEOTIDE SEQUENCE [LARGE SCALE GENOMIC DNA]</scope>
    <source>
        <strain evidence="3 4">A52C2</strain>
    </source>
</reference>
<dbReference type="InterPro" id="IPR000620">
    <property type="entry name" value="EamA_dom"/>
</dbReference>
<feature type="transmembrane region" description="Helical" evidence="1">
    <location>
        <begin position="170"/>
        <end position="188"/>
    </location>
</feature>
<dbReference type="Pfam" id="PF00892">
    <property type="entry name" value="EamA"/>
    <property type="match status" value="2"/>
</dbReference>
<evidence type="ECO:0000313" key="4">
    <source>
        <dbReference type="Proteomes" id="UP000199647"/>
    </source>
</evidence>
<dbReference type="PANTHER" id="PTHR22911">
    <property type="entry name" value="ACYL-MALONYL CONDENSING ENZYME-RELATED"/>
    <property type="match status" value="1"/>
</dbReference>
<evidence type="ECO:0000256" key="1">
    <source>
        <dbReference type="SAM" id="Phobius"/>
    </source>
</evidence>
<proteinExistence type="predicted"/>
<name>A0A1H8Z2B6_9HYPH</name>
<feature type="transmembrane region" description="Helical" evidence="1">
    <location>
        <begin position="112"/>
        <end position="134"/>
    </location>
</feature>
<dbReference type="InterPro" id="IPR037185">
    <property type="entry name" value="EmrE-like"/>
</dbReference>
<accession>A0A1H8Z2B6</accession>
<keyword evidence="1" id="KW-0812">Transmembrane</keyword>
<dbReference type="GO" id="GO:0016020">
    <property type="term" value="C:membrane"/>
    <property type="evidence" value="ECO:0007669"/>
    <property type="project" value="InterPro"/>
</dbReference>
<feature type="transmembrane region" description="Helical" evidence="1">
    <location>
        <begin position="200"/>
        <end position="219"/>
    </location>
</feature>
<feature type="transmembrane region" description="Helical" evidence="1">
    <location>
        <begin position="256"/>
        <end position="277"/>
    </location>
</feature>
<keyword evidence="1" id="KW-0472">Membrane</keyword>
<dbReference type="AlphaFoldDB" id="A0A1H8Z2B6"/>
<feature type="transmembrane region" description="Helical" evidence="1">
    <location>
        <begin position="46"/>
        <end position="63"/>
    </location>
</feature>
<organism evidence="3 4">
    <name type="scientific">Faunimonas pinastri</name>
    <dbReference type="NCBI Taxonomy" id="1855383"/>
    <lineage>
        <taxon>Bacteria</taxon>
        <taxon>Pseudomonadati</taxon>
        <taxon>Pseudomonadota</taxon>
        <taxon>Alphaproteobacteria</taxon>
        <taxon>Hyphomicrobiales</taxon>
        <taxon>Afifellaceae</taxon>
        <taxon>Faunimonas</taxon>
    </lineage>
</organism>
<protein>
    <submittedName>
        <fullName evidence="3">Threonine/homoserine efflux transporter RhtA</fullName>
    </submittedName>
</protein>
<dbReference type="Gene3D" id="1.10.3730.20">
    <property type="match status" value="1"/>
</dbReference>
<feature type="transmembrane region" description="Helical" evidence="1">
    <location>
        <begin position="84"/>
        <end position="106"/>
    </location>
</feature>
<evidence type="ECO:0000313" key="3">
    <source>
        <dbReference type="EMBL" id="SEP58481.1"/>
    </source>
</evidence>
<dbReference type="PANTHER" id="PTHR22911:SF76">
    <property type="entry name" value="EAMA DOMAIN-CONTAINING PROTEIN"/>
    <property type="match status" value="1"/>
</dbReference>
<feature type="domain" description="EamA" evidence="2">
    <location>
        <begin position="170"/>
        <end position="301"/>
    </location>
</feature>
<sequence>MASAVPTARAAKSTLLPMLGLFAGAIAMGISPVFVRLAELGPFTSAFWRVALAIPPLWIWARMEGPAMARTAAAQGRSPRMDRTGWLAVVVAGLFFAGDLTFWHLAILHTTVANATFLATLSPVWVVLASGLVLREAVSMPTWAGLLLCLVGAGALVGETVSVSPEQLGGDLYGIVTSVFFAGYFLAIRPARLLFGAGRTLFLSTIVTALVMLVEALAWEHQFLPVSLGAAAALVALALFSQVAGQGLLSYALGHLPAAFSSLVLFVEGVAAAALGWAVLGELVSPVQAVGAVIIFAGIIVARPRRPAATPGS</sequence>
<dbReference type="EMBL" id="FOFG01000001">
    <property type="protein sequence ID" value="SEP58481.1"/>
    <property type="molecule type" value="Genomic_DNA"/>
</dbReference>
<feature type="transmembrane region" description="Helical" evidence="1">
    <location>
        <begin position="15"/>
        <end position="34"/>
    </location>
</feature>
<feature type="domain" description="EamA" evidence="2">
    <location>
        <begin position="18"/>
        <end position="154"/>
    </location>
</feature>
<keyword evidence="1" id="KW-1133">Transmembrane helix</keyword>
<feature type="transmembrane region" description="Helical" evidence="1">
    <location>
        <begin position="283"/>
        <end position="302"/>
    </location>
</feature>
<dbReference type="STRING" id="1855383.SAMN05216548_10113"/>
<dbReference type="RefSeq" id="WP_092494559.1">
    <property type="nucleotide sequence ID" value="NZ_FOFG01000001.1"/>
</dbReference>
<dbReference type="Proteomes" id="UP000199647">
    <property type="component" value="Unassembled WGS sequence"/>
</dbReference>
<gene>
    <name evidence="3" type="ORF">SAMN05216548_10113</name>
</gene>
<feature type="transmembrane region" description="Helical" evidence="1">
    <location>
        <begin position="141"/>
        <end position="158"/>
    </location>
</feature>
<dbReference type="SUPFAM" id="SSF103481">
    <property type="entry name" value="Multidrug resistance efflux transporter EmrE"/>
    <property type="match status" value="2"/>
</dbReference>
<feature type="transmembrane region" description="Helical" evidence="1">
    <location>
        <begin position="225"/>
        <end position="244"/>
    </location>
</feature>
<keyword evidence="4" id="KW-1185">Reference proteome</keyword>
<dbReference type="OrthoDB" id="8770617at2"/>